<keyword evidence="2" id="KW-1185">Reference proteome</keyword>
<dbReference type="EMBL" id="CASHSV030000055">
    <property type="protein sequence ID" value="CAJ2644987.1"/>
    <property type="molecule type" value="Genomic_DNA"/>
</dbReference>
<evidence type="ECO:0000313" key="1">
    <source>
        <dbReference type="EMBL" id="CAJ2644987.1"/>
    </source>
</evidence>
<reference evidence="1" key="1">
    <citation type="submission" date="2023-10" db="EMBL/GenBank/DDBJ databases">
        <authorList>
            <person name="Rodriguez Cubillos JULIANA M."/>
            <person name="De Vega J."/>
        </authorList>
    </citation>
    <scope>NUCLEOTIDE SEQUENCE</scope>
</reference>
<gene>
    <name evidence="1" type="ORF">MILVUS5_LOCUS13935</name>
</gene>
<comment type="caution">
    <text evidence="1">The sequence shown here is derived from an EMBL/GenBank/DDBJ whole genome shotgun (WGS) entry which is preliminary data.</text>
</comment>
<name>A0ACB0JNH2_TRIPR</name>
<sequence length="199" mass="22531">MFMHDEATLQYTDLFDQTTPGHQFIKDEFHKIPRVVWQIDPFGHSAVHAYFLGAEVLLQVIPGSYYGNSNFHCNCGDPESLSIPELKSLAGLKRKLADEVGKCKESEFPEPFKKKPKCLPLNDLIRQGDSKLVCMQIDGSWKVKNENLSTLYKVAKELKEKFVSFKISHVLRNFNSDADAQANLAIHLADGQVQEEYVG</sequence>
<evidence type="ECO:0000313" key="2">
    <source>
        <dbReference type="Proteomes" id="UP001177021"/>
    </source>
</evidence>
<organism evidence="1 2">
    <name type="scientific">Trifolium pratense</name>
    <name type="common">Red clover</name>
    <dbReference type="NCBI Taxonomy" id="57577"/>
    <lineage>
        <taxon>Eukaryota</taxon>
        <taxon>Viridiplantae</taxon>
        <taxon>Streptophyta</taxon>
        <taxon>Embryophyta</taxon>
        <taxon>Tracheophyta</taxon>
        <taxon>Spermatophyta</taxon>
        <taxon>Magnoliopsida</taxon>
        <taxon>eudicotyledons</taxon>
        <taxon>Gunneridae</taxon>
        <taxon>Pentapetalae</taxon>
        <taxon>rosids</taxon>
        <taxon>fabids</taxon>
        <taxon>Fabales</taxon>
        <taxon>Fabaceae</taxon>
        <taxon>Papilionoideae</taxon>
        <taxon>50 kb inversion clade</taxon>
        <taxon>NPAAA clade</taxon>
        <taxon>Hologalegina</taxon>
        <taxon>IRL clade</taxon>
        <taxon>Trifolieae</taxon>
        <taxon>Trifolium</taxon>
    </lineage>
</organism>
<protein>
    <submittedName>
        <fullName evidence="1">Uncharacterized protein</fullName>
    </submittedName>
</protein>
<proteinExistence type="predicted"/>
<dbReference type="Proteomes" id="UP001177021">
    <property type="component" value="Unassembled WGS sequence"/>
</dbReference>
<accession>A0ACB0JNH2</accession>